<keyword evidence="1" id="KW-0560">Oxidoreductase</keyword>
<protein>
    <submittedName>
        <fullName evidence="2">Putative short-chain dehydrogenase</fullName>
    </submittedName>
</protein>
<dbReference type="RefSeq" id="XP_018073414.1">
    <property type="nucleotide sequence ID" value="XM_018210624.1"/>
</dbReference>
<dbReference type="EMBL" id="KQ947411">
    <property type="protein sequence ID" value="KUJ19059.1"/>
    <property type="molecule type" value="Genomic_DNA"/>
</dbReference>
<proteinExistence type="predicted"/>
<dbReference type="InParanoid" id="A0A194XG05"/>
<dbReference type="Gene3D" id="3.40.50.720">
    <property type="entry name" value="NAD(P)-binding Rossmann-like Domain"/>
    <property type="match status" value="1"/>
</dbReference>
<name>A0A194XG05_MOLSC</name>
<keyword evidence="3" id="KW-1185">Reference proteome</keyword>
<dbReference type="SUPFAM" id="SSF51735">
    <property type="entry name" value="NAD(P)-binding Rossmann-fold domains"/>
    <property type="match status" value="1"/>
</dbReference>
<evidence type="ECO:0000313" key="3">
    <source>
        <dbReference type="Proteomes" id="UP000070700"/>
    </source>
</evidence>
<organism evidence="2 3">
    <name type="scientific">Mollisia scopiformis</name>
    <name type="common">Conifer needle endophyte fungus</name>
    <name type="synonym">Phialocephala scopiformis</name>
    <dbReference type="NCBI Taxonomy" id="149040"/>
    <lineage>
        <taxon>Eukaryota</taxon>
        <taxon>Fungi</taxon>
        <taxon>Dikarya</taxon>
        <taxon>Ascomycota</taxon>
        <taxon>Pezizomycotina</taxon>
        <taxon>Leotiomycetes</taxon>
        <taxon>Helotiales</taxon>
        <taxon>Mollisiaceae</taxon>
        <taxon>Mollisia</taxon>
    </lineage>
</organism>
<dbReference type="STRING" id="149040.A0A194XG05"/>
<evidence type="ECO:0000256" key="1">
    <source>
        <dbReference type="ARBA" id="ARBA00023002"/>
    </source>
</evidence>
<gene>
    <name evidence="2" type="ORF">LY89DRAFT_612503</name>
</gene>
<dbReference type="PANTHER" id="PTHR43157:SF31">
    <property type="entry name" value="PHOSPHATIDYLINOSITOL-GLYCAN BIOSYNTHESIS CLASS F PROTEIN"/>
    <property type="match status" value="1"/>
</dbReference>
<dbReference type="OrthoDB" id="542013at2759"/>
<evidence type="ECO:0000313" key="2">
    <source>
        <dbReference type="EMBL" id="KUJ19059.1"/>
    </source>
</evidence>
<dbReference type="GO" id="GO:0016491">
    <property type="term" value="F:oxidoreductase activity"/>
    <property type="evidence" value="ECO:0007669"/>
    <property type="project" value="UniProtKB-KW"/>
</dbReference>
<dbReference type="InterPro" id="IPR036291">
    <property type="entry name" value="NAD(P)-bd_dom_sf"/>
</dbReference>
<sequence>MSLVPLFIQPFRTLRLPPHGSFESQTVIVTGANTGLGLETARHIVSLGAAKVILGVRTITKGDAAKADIEATVGRKGVIEVWELDLESFDSVKSFASRAAKLSRLDTAIMNAGLASAQWKVSKHGWERTIQVNALSTSLLSLLLLPIMVRTKRALPGTQPHFVILGSDVHAMAKFEERTAANSLEALNDHELWKKAIDKNPAERYWVSKLLDSYLTIELAQLVPTINGDPAVIVDVVAPGFCKSELLSREPGVPFILVVLQTLTGRTLPEGSKTVVDAAVRGRDAHGQYLNHQKITTQGTLVTSDEGVRVRKKIWGEILQVLEAVAPEIGRITNGDL</sequence>
<dbReference type="InterPro" id="IPR002347">
    <property type="entry name" value="SDR_fam"/>
</dbReference>
<dbReference type="PRINTS" id="PR00081">
    <property type="entry name" value="GDHRDH"/>
</dbReference>
<dbReference type="Pfam" id="PF00106">
    <property type="entry name" value="adh_short"/>
    <property type="match status" value="1"/>
</dbReference>
<dbReference type="PANTHER" id="PTHR43157">
    <property type="entry name" value="PHOSPHATIDYLINOSITOL-GLYCAN BIOSYNTHESIS CLASS F PROTEIN-RELATED"/>
    <property type="match status" value="1"/>
</dbReference>
<dbReference type="Proteomes" id="UP000070700">
    <property type="component" value="Unassembled WGS sequence"/>
</dbReference>
<dbReference type="KEGG" id="psco:LY89DRAFT_612503"/>
<accession>A0A194XG05</accession>
<reference evidence="2 3" key="1">
    <citation type="submission" date="2015-10" db="EMBL/GenBank/DDBJ databases">
        <title>Full genome of DAOMC 229536 Phialocephala scopiformis, a fungal endophyte of spruce producing the potent anti-insectan compound rugulosin.</title>
        <authorList>
            <consortium name="DOE Joint Genome Institute"/>
            <person name="Walker A.K."/>
            <person name="Frasz S.L."/>
            <person name="Seifert K.A."/>
            <person name="Miller J.D."/>
            <person name="Mondo S.J."/>
            <person name="Labutti K."/>
            <person name="Lipzen A."/>
            <person name="Dockter R."/>
            <person name="Kennedy M."/>
            <person name="Grigoriev I.V."/>
            <person name="Spatafora J.W."/>
        </authorList>
    </citation>
    <scope>NUCLEOTIDE SEQUENCE [LARGE SCALE GENOMIC DNA]</scope>
    <source>
        <strain evidence="2 3">CBS 120377</strain>
    </source>
</reference>
<dbReference type="AlphaFoldDB" id="A0A194XG05"/>
<dbReference type="GeneID" id="28820350"/>